<organism evidence="2 3">
    <name type="scientific">Rotaria sordida</name>
    <dbReference type="NCBI Taxonomy" id="392033"/>
    <lineage>
        <taxon>Eukaryota</taxon>
        <taxon>Metazoa</taxon>
        <taxon>Spiralia</taxon>
        <taxon>Gnathifera</taxon>
        <taxon>Rotifera</taxon>
        <taxon>Eurotatoria</taxon>
        <taxon>Bdelloidea</taxon>
        <taxon>Philodinida</taxon>
        <taxon>Philodinidae</taxon>
        <taxon>Rotaria</taxon>
    </lineage>
</organism>
<evidence type="ECO:0000256" key="1">
    <source>
        <dbReference type="SAM" id="SignalP"/>
    </source>
</evidence>
<dbReference type="EMBL" id="CAJNOL010000426">
    <property type="protein sequence ID" value="CAF1059299.1"/>
    <property type="molecule type" value="Genomic_DNA"/>
</dbReference>
<feature type="chain" id="PRO_5032356790" evidence="1">
    <location>
        <begin position="21"/>
        <end position="74"/>
    </location>
</feature>
<evidence type="ECO:0000313" key="3">
    <source>
        <dbReference type="Proteomes" id="UP000663870"/>
    </source>
</evidence>
<protein>
    <submittedName>
        <fullName evidence="2">Uncharacterized protein</fullName>
    </submittedName>
</protein>
<proteinExistence type="predicted"/>
<name>A0A814L353_9BILA</name>
<comment type="caution">
    <text evidence="2">The sequence shown here is derived from an EMBL/GenBank/DDBJ whole genome shotgun (WGS) entry which is preliminary data.</text>
</comment>
<gene>
    <name evidence="2" type="ORF">JXQ802_LOCUS17081</name>
</gene>
<reference evidence="2" key="1">
    <citation type="submission" date="2021-02" db="EMBL/GenBank/DDBJ databases">
        <authorList>
            <person name="Nowell W R."/>
        </authorList>
    </citation>
    <scope>NUCLEOTIDE SEQUENCE</scope>
</reference>
<feature type="signal peptide" evidence="1">
    <location>
        <begin position="1"/>
        <end position="20"/>
    </location>
</feature>
<sequence>MNVLIFLSLSIWTLISVTDGLNCIVCSSGTNSACEDPSHIDASTLSSLSQSGYVSCLKASYQVVLSYSSQWITI</sequence>
<dbReference type="AlphaFoldDB" id="A0A814L353"/>
<dbReference type="Proteomes" id="UP000663870">
    <property type="component" value="Unassembled WGS sequence"/>
</dbReference>
<keyword evidence="1" id="KW-0732">Signal</keyword>
<evidence type="ECO:0000313" key="2">
    <source>
        <dbReference type="EMBL" id="CAF1059299.1"/>
    </source>
</evidence>
<accession>A0A814L353</accession>
<keyword evidence="3" id="KW-1185">Reference proteome</keyword>